<evidence type="ECO:0000256" key="4">
    <source>
        <dbReference type="RuleBase" id="RU361169"/>
    </source>
</evidence>
<dbReference type="VEuPathDB" id="FungiDB:AFUB_081060"/>
<feature type="compositionally biased region" description="Basic residues" evidence="5">
    <location>
        <begin position="76"/>
        <end position="112"/>
    </location>
</feature>
<keyword evidence="4" id="KW-0326">Glycosidase</keyword>
<sequence length="121" mass="13944">MYDSRIENLNIQNWPVHCFDIEHTENMIISGITLDISTGDAPRSASGSKPAAQPTASISPLAPTSPVEQLGTQPGRLRRGLKRQPRRRRLHLRRPWAKHRLHRQQERQHRRRGDLQLAGHR</sequence>
<keyword evidence="4" id="KW-0378">Hydrolase</keyword>
<name>B0Y9H5_ASPFC</name>
<dbReference type="Pfam" id="PF00295">
    <property type="entry name" value="Glyco_hydro_28"/>
    <property type="match status" value="1"/>
</dbReference>
<keyword evidence="7" id="KW-1185">Reference proteome</keyword>
<dbReference type="EMBL" id="DS499600">
    <property type="protein sequence ID" value="EDP48668.1"/>
    <property type="molecule type" value="Genomic_DNA"/>
</dbReference>
<gene>
    <name evidence="6" type="ORF">AFUB_081060</name>
</gene>
<organism evidence="6 7">
    <name type="scientific">Aspergillus fumigatus (strain CBS 144.89 / FGSC A1163 / CEA10)</name>
    <name type="common">Neosartorya fumigata</name>
    <dbReference type="NCBI Taxonomy" id="451804"/>
    <lineage>
        <taxon>Eukaryota</taxon>
        <taxon>Fungi</taxon>
        <taxon>Dikarya</taxon>
        <taxon>Ascomycota</taxon>
        <taxon>Pezizomycotina</taxon>
        <taxon>Eurotiomycetes</taxon>
        <taxon>Eurotiomycetidae</taxon>
        <taxon>Eurotiales</taxon>
        <taxon>Aspergillaceae</taxon>
        <taxon>Aspergillus</taxon>
        <taxon>Aspergillus subgen. Fumigati</taxon>
    </lineage>
</organism>
<dbReference type="Proteomes" id="UP000001699">
    <property type="component" value="Unassembled WGS sequence"/>
</dbReference>
<reference evidence="6 7" key="1">
    <citation type="journal article" date="2008" name="PLoS Genet.">
        <title>Genomic islands in the pathogenic filamentous fungus Aspergillus fumigatus.</title>
        <authorList>
            <person name="Fedorova N.D."/>
            <person name="Khaldi N."/>
            <person name="Joardar V.S."/>
            <person name="Maiti R."/>
            <person name="Amedeo P."/>
            <person name="Anderson M.J."/>
            <person name="Crabtree J."/>
            <person name="Silva J.C."/>
            <person name="Badger J.H."/>
            <person name="Albarraq A."/>
            <person name="Angiuoli S."/>
            <person name="Bussey H."/>
            <person name="Bowyer P."/>
            <person name="Cotty P.J."/>
            <person name="Dyer P.S."/>
            <person name="Egan A."/>
            <person name="Galens K."/>
            <person name="Fraser-Liggett C.M."/>
            <person name="Haas B.J."/>
            <person name="Inman J.M."/>
            <person name="Kent R."/>
            <person name="Lemieux S."/>
            <person name="Malavazi I."/>
            <person name="Orvis J."/>
            <person name="Roemer T."/>
            <person name="Ronning C.M."/>
            <person name="Sundaram J.P."/>
            <person name="Sutton G."/>
            <person name="Turner G."/>
            <person name="Venter J.C."/>
            <person name="White O.R."/>
            <person name="Whitty B.R."/>
            <person name="Youngman P."/>
            <person name="Wolfe K.H."/>
            <person name="Goldman G.H."/>
            <person name="Wortman J.R."/>
            <person name="Jiang B."/>
            <person name="Denning D.W."/>
            <person name="Nierman W.C."/>
        </authorList>
    </citation>
    <scope>NUCLEOTIDE SEQUENCE [LARGE SCALE GENOMIC DNA]</scope>
    <source>
        <strain evidence="7">CBS 144.89 / FGSC A1163 / CEA10</strain>
    </source>
</reference>
<evidence type="ECO:0000256" key="3">
    <source>
        <dbReference type="ARBA" id="ARBA00022729"/>
    </source>
</evidence>
<dbReference type="GO" id="GO:0005975">
    <property type="term" value="P:carbohydrate metabolic process"/>
    <property type="evidence" value="ECO:0007669"/>
    <property type="project" value="InterPro"/>
</dbReference>
<evidence type="ECO:0000256" key="5">
    <source>
        <dbReference type="SAM" id="MobiDB-lite"/>
    </source>
</evidence>
<dbReference type="HOGENOM" id="CLU_2037529_0_0_1"/>
<keyword evidence="3" id="KW-0732">Signal</keyword>
<evidence type="ECO:0000256" key="2">
    <source>
        <dbReference type="ARBA" id="ARBA00022525"/>
    </source>
</evidence>
<feature type="region of interest" description="Disordered" evidence="5">
    <location>
        <begin position="36"/>
        <end position="121"/>
    </location>
</feature>
<proteinExistence type="inferred from homology"/>
<keyword evidence="2" id="KW-0964">Secreted</keyword>
<dbReference type="GO" id="GO:0004650">
    <property type="term" value="F:polygalacturonase activity"/>
    <property type="evidence" value="ECO:0007669"/>
    <property type="project" value="InterPro"/>
</dbReference>
<evidence type="ECO:0000256" key="1">
    <source>
        <dbReference type="ARBA" id="ARBA00004613"/>
    </source>
</evidence>
<dbReference type="InterPro" id="IPR000743">
    <property type="entry name" value="Glyco_hydro_28"/>
</dbReference>
<protein>
    <submittedName>
        <fullName evidence="6">Uncharacterized protein</fullName>
    </submittedName>
</protein>
<comment type="subcellular location">
    <subcellularLocation>
        <location evidence="1">Secreted</location>
    </subcellularLocation>
</comment>
<dbReference type="AlphaFoldDB" id="B0Y9H5"/>
<evidence type="ECO:0000313" key="6">
    <source>
        <dbReference type="EMBL" id="EDP48668.1"/>
    </source>
</evidence>
<accession>B0Y9H5</accession>
<dbReference type="GO" id="GO:0005576">
    <property type="term" value="C:extracellular region"/>
    <property type="evidence" value="ECO:0007669"/>
    <property type="project" value="UniProtKB-SubCell"/>
</dbReference>
<comment type="similarity">
    <text evidence="4">Belongs to the glycosyl hydrolase 28 family.</text>
</comment>
<evidence type="ECO:0000313" key="7">
    <source>
        <dbReference type="Proteomes" id="UP000001699"/>
    </source>
</evidence>